<organism evidence="3 4">
    <name type="scientific">Phycomyces blakesleeanus (strain ATCC 8743b / DSM 1359 / FGSC 10004 / NBRC 33097 / NRRL 1555)</name>
    <dbReference type="NCBI Taxonomy" id="763407"/>
    <lineage>
        <taxon>Eukaryota</taxon>
        <taxon>Fungi</taxon>
        <taxon>Fungi incertae sedis</taxon>
        <taxon>Mucoromycota</taxon>
        <taxon>Mucoromycotina</taxon>
        <taxon>Mucoromycetes</taxon>
        <taxon>Mucorales</taxon>
        <taxon>Phycomycetaceae</taxon>
        <taxon>Phycomyces</taxon>
    </lineage>
</organism>
<dbReference type="EMBL" id="KV440998">
    <property type="protein sequence ID" value="OAD67704.1"/>
    <property type="molecule type" value="Genomic_DNA"/>
</dbReference>
<evidence type="ECO:0000256" key="1">
    <source>
        <dbReference type="SAM" id="MobiDB-lite"/>
    </source>
</evidence>
<dbReference type="AlphaFoldDB" id="A0A162NBN4"/>
<dbReference type="PROSITE" id="PS50181">
    <property type="entry name" value="FBOX"/>
    <property type="match status" value="1"/>
</dbReference>
<gene>
    <name evidence="3" type="ORF">PHYBLDRAFT_174036</name>
</gene>
<feature type="region of interest" description="Disordered" evidence="1">
    <location>
        <begin position="437"/>
        <end position="457"/>
    </location>
</feature>
<dbReference type="SUPFAM" id="SSF52047">
    <property type="entry name" value="RNI-like"/>
    <property type="match status" value="1"/>
</dbReference>
<dbReference type="InterPro" id="IPR032675">
    <property type="entry name" value="LRR_dom_sf"/>
</dbReference>
<evidence type="ECO:0000259" key="2">
    <source>
        <dbReference type="PROSITE" id="PS50181"/>
    </source>
</evidence>
<feature type="domain" description="F-box" evidence="2">
    <location>
        <begin position="1"/>
        <end position="45"/>
    </location>
</feature>
<dbReference type="Proteomes" id="UP000077315">
    <property type="component" value="Unassembled WGS sequence"/>
</dbReference>
<dbReference type="VEuPathDB" id="FungiDB:PHYBLDRAFT_174036"/>
<dbReference type="RefSeq" id="XP_018285744.1">
    <property type="nucleotide sequence ID" value="XM_018437173.1"/>
</dbReference>
<feature type="compositionally biased region" description="Basic and acidic residues" evidence="1">
    <location>
        <begin position="437"/>
        <end position="451"/>
    </location>
</feature>
<dbReference type="InParanoid" id="A0A162NBN4"/>
<reference evidence="4" key="1">
    <citation type="submission" date="2015-06" db="EMBL/GenBank/DDBJ databases">
        <title>Expansion of signal transduction pathways in fungi by whole-genome duplication.</title>
        <authorList>
            <consortium name="DOE Joint Genome Institute"/>
            <person name="Corrochano L.M."/>
            <person name="Kuo A."/>
            <person name="Marcet-Houben M."/>
            <person name="Polaino S."/>
            <person name="Salamov A."/>
            <person name="Villalobos J.M."/>
            <person name="Alvarez M.I."/>
            <person name="Avalos J."/>
            <person name="Benito E.P."/>
            <person name="Benoit I."/>
            <person name="Burger G."/>
            <person name="Camino L.P."/>
            <person name="Canovas D."/>
            <person name="Cerda-Olmedo E."/>
            <person name="Cheng J.-F."/>
            <person name="Dominguez A."/>
            <person name="Elias M."/>
            <person name="Eslava A.P."/>
            <person name="Glaser F."/>
            <person name="Grimwood J."/>
            <person name="Gutierrez G."/>
            <person name="Heitman J."/>
            <person name="Henrissat B."/>
            <person name="Iturriaga E.A."/>
            <person name="Lang B.F."/>
            <person name="Lavin J.L."/>
            <person name="Lee S."/>
            <person name="Li W."/>
            <person name="Lindquist E."/>
            <person name="Lopez-Garcia S."/>
            <person name="Luque E.M."/>
            <person name="Marcos A.T."/>
            <person name="Martin J."/>
            <person name="McCluskey K."/>
            <person name="Medina H.R."/>
            <person name="Miralles-Duran A."/>
            <person name="Miyazaki A."/>
            <person name="Munoz-Torres E."/>
            <person name="Oguiza J.A."/>
            <person name="Ohm R."/>
            <person name="Olmedo M."/>
            <person name="Orejas M."/>
            <person name="Ortiz-Castellanos L."/>
            <person name="Pisabarro A.G."/>
            <person name="Rodriguez-Romero J."/>
            <person name="Ruiz-Herrera J."/>
            <person name="Ruiz-Vazquez R."/>
            <person name="Sanz C."/>
            <person name="Schackwitz W."/>
            <person name="Schmutz J."/>
            <person name="Shahriari M."/>
            <person name="Shelest E."/>
            <person name="Silva-Franco F."/>
            <person name="Soanes D."/>
            <person name="Syed K."/>
            <person name="Tagua V.G."/>
            <person name="Talbot N.J."/>
            <person name="Thon M."/>
            <person name="De vries R.P."/>
            <person name="Wiebenga A."/>
            <person name="Yadav J.S."/>
            <person name="Braun E.L."/>
            <person name="Baker S."/>
            <person name="Garre V."/>
            <person name="Horwitz B."/>
            <person name="Torres-Martinez S."/>
            <person name="Idnurm A."/>
            <person name="Herrera-Estrella A."/>
            <person name="Gabaldon T."/>
            <person name="Grigoriev I.V."/>
        </authorList>
    </citation>
    <scope>NUCLEOTIDE SEQUENCE [LARGE SCALE GENOMIC DNA]</scope>
    <source>
        <strain evidence="4">NRRL 1555(-)</strain>
    </source>
</reference>
<proteinExistence type="predicted"/>
<dbReference type="OrthoDB" id="2242631at2759"/>
<dbReference type="Gene3D" id="3.80.10.10">
    <property type="entry name" value="Ribonuclease Inhibitor"/>
    <property type="match status" value="1"/>
</dbReference>
<keyword evidence="4" id="KW-1185">Reference proteome</keyword>
<evidence type="ECO:0000313" key="4">
    <source>
        <dbReference type="Proteomes" id="UP000077315"/>
    </source>
</evidence>
<dbReference type="InterPro" id="IPR001810">
    <property type="entry name" value="F-box_dom"/>
</dbReference>
<name>A0A162NBN4_PHYB8</name>
<sequence>MSITKLSTEIFLRITGFLSKKDIDSVNLSCKDLNGYLEETTWKKIALNDISLRVNEFPPTVYQALLYQYGYLTKELYLKTKGPDDNWSIQSLQYIFPNLQCLRLYGSCLPTCDNSTKLECTNWKYLVEFDCSVSSSCKNDPYTYEDLVKIFPFVHRIEKLRIYRTRNRVFHEHTLDFMQTIHDNFKRLKTLQTDLKLVPFETDDLQRITKVDPSDELTCFVLQANFLKMQWLGYFTRKYPNIRILEFKDVFYKAMKPENVPSQLVLEPIKFQGIEHPFSHLEQITISSAAISLKFTVTLWKSIERLDIPLKHIYHPALVDLQIENSILPIHLDVVLNFCPSLKKLRLVDSDISIGAETLEKPTMHGLQIVEIKGFFVSKSVFEYVSYNCRSLDYMNMKCPFLHRPISERSRIINIDMSFSNLKALYVCVKRLIPPNENHDGSKESDEDAHGDSNVPLTLAPHEKVQNNKSRTFIYATMSHQDKILKLDTSYLTQEEIEEFEYHLHSYTINDGLSHKGMDKLIDRVFIDRNTTYPLRYIHIRCRNIADFFLEDIDGLIGFGSSWDKLYKSI</sequence>
<evidence type="ECO:0000313" key="3">
    <source>
        <dbReference type="EMBL" id="OAD67704.1"/>
    </source>
</evidence>
<accession>A0A162NBN4</accession>
<dbReference type="GeneID" id="28998079"/>
<protein>
    <recommendedName>
        <fullName evidence="2">F-box domain-containing protein</fullName>
    </recommendedName>
</protein>